<dbReference type="Pfam" id="PF04015">
    <property type="entry name" value="DUF362"/>
    <property type="match status" value="1"/>
</dbReference>
<dbReference type="Proteomes" id="UP000076268">
    <property type="component" value="Unassembled WGS sequence"/>
</dbReference>
<dbReference type="Gene3D" id="3.30.70.20">
    <property type="match status" value="1"/>
</dbReference>
<dbReference type="Pfam" id="PF12838">
    <property type="entry name" value="Fer4_7"/>
    <property type="match status" value="1"/>
</dbReference>
<evidence type="ECO:0000259" key="6">
    <source>
        <dbReference type="PROSITE" id="PS51379"/>
    </source>
</evidence>
<dbReference type="PANTHER" id="PTHR24960">
    <property type="entry name" value="PHOTOSYSTEM I IRON-SULFUR CENTER-RELATED"/>
    <property type="match status" value="1"/>
</dbReference>
<gene>
    <name evidence="7" type="ORF">AXX12_06960</name>
</gene>
<organism evidence="7 8">
    <name type="scientific">Anaerosporomusa subterranea</name>
    <dbReference type="NCBI Taxonomy" id="1794912"/>
    <lineage>
        <taxon>Bacteria</taxon>
        <taxon>Bacillati</taxon>
        <taxon>Bacillota</taxon>
        <taxon>Negativicutes</taxon>
        <taxon>Acetonemataceae</taxon>
        <taxon>Anaerosporomusa</taxon>
    </lineage>
</organism>
<dbReference type="SUPFAM" id="SSF54862">
    <property type="entry name" value="4Fe-4S ferredoxins"/>
    <property type="match status" value="1"/>
</dbReference>
<proteinExistence type="predicted"/>
<dbReference type="EMBL" id="LSGP01000017">
    <property type="protein sequence ID" value="KYZ76176.1"/>
    <property type="molecule type" value="Genomic_DNA"/>
</dbReference>
<keyword evidence="8" id="KW-1185">Reference proteome</keyword>
<evidence type="ECO:0000256" key="4">
    <source>
        <dbReference type="ARBA" id="ARBA00023004"/>
    </source>
</evidence>
<evidence type="ECO:0000313" key="8">
    <source>
        <dbReference type="Proteomes" id="UP000076268"/>
    </source>
</evidence>
<comment type="caution">
    <text evidence="7">The sequence shown here is derived from an EMBL/GenBank/DDBJ whole genome shotgun (WGS) entry which is preliminary data.</text>
</comment>
<evidence type="ECO:0000256" key="3">
    <source>
        <dbReference type="ARBA" id="ARBA00022723"/>
    </source>
</evidence>
<evidence type="ECO:0000313" key="7">
    <source>
        <dbReference type="EMBL" id="KYZ76176.1"/>
    </source>
</evidence>
<evidence type="ECO:0000256" key="2">
    <source>
        <dbReference type="ARBA" id="ARBA00022485"/>
    </source>
</evidence>
<dbReference type="InterPro" id="IPR050157">
    <property type="entry name" value="PSI_iron-sulfur_center"/>
</dbReference>
<dbReference type="GO" id="GO:0051539">
    <property type="term" value="F:4 iron, 4 sulfur cluster binding"/>
    <property type="evidence" value="ECO:0007669"/>
    <property type="project" value="UniProtKB-KW"/>
</dbReference>
<reference evidence="7 8" key="1">
    <citation type="submission" date="2016-02" db="EMBL/GenBank/DDBJ databases">
        <title>Anaerosporomusa subterraneum gen. nov., sp. nov., a spore-forming obligate anaerobe isolated from saprolite.</title>
        <authorList>
            <person name="Choi J.K."/>
            <person name="Shah M."/>
            <person name="Yee N."/>
        </authorList>
    </citation>
    <scope>NUCLEOTIDE SEQUENCE [LARGE SCALE GENOMIC DNA]</scope>
    <source>
        <strain evidence="7 8">RU4</strain>
    </source>
</reference>
<feature type="domain" description="4Fe-4S ferredoxin-type" evidence="6">
    <location>
        <begin position="307"/>
        <end position="334"/>
    </location>
</feature>
<keyword evidence="4" id="KW-0408">Iron</keyword>
<name>A0A154BQG3_ANASB</name>
<dbReference type="PROSITE" id="PS00198">
    <property type="entry name" value="4FE4S_FER_1"/>
    <property type="match status" value="1"/>
</dbReference>
<protein>
    <submittedName>
        <fullName evidence="7">(Fe-S)-binding protein</fullName>
    </submittedName>
</protein>
<keyword evidence="5" id="KW-0411">Iron-sulfur</keyword>
<dbReference type="InterPro" id="IPR007160">
    <property type="entry name" value="DUF362"/>
</dbReference>
<dbReference type="RefSeq" id="WP_066241161.1">
    <property type="nucleotide sequence ID" value="NZ_LSGP01000017.1"/>
</dbReference>
<feature type="domain" description="4Fe-4S ferredoxin-type" evidence="6">
    <location>
        <begin position="335"/>
        <end position="364"/>
    </location>
</feature>
<dbReference type="AlphaFoldDB" id="A0A154BQG3"/>
<dbReference type="OrthoDB" id="9794954at2"/>
<dbReference type="GO" id="GO:0046872">
    <property type="term" value="F:metal ion binding"/>
    <property type="evidence" value="ECO:0007669"/>
    <property type="project" value="UniProtKB-KW"/>
</dbReference>
<dbReference type="STRING" id="1794912.AXX12_06960"/>
<dbReference type="PANTHER" id="PTHR24960:SF76">
    <property type="entry name" value="4FE-4S FERREDOXIN-TYPE DOMAIN-CONTAINING PROTEIN"/>
    <property type="match status" value="1"/>
</dbReference>
<sequence length="378" mass="41055">MTEKVALAVCETYWYAEVEKAVAELFAVWGGVSALVSPGETVLLKPNIVEGLPPERAVTTHPEIVRAVIRQVKQAGAKPVVGESPGVSGTRKAAERCGIWAVCQEEGVELLLFEEATPVAFPDGKMIKKFSLAKDLYSVDKVISLAKMKTHTFMDITGGVKNLFGFIVGADKAQFHLRLKCRSEFAAMLVDLNQLVAPIFYLVDGVVGMEGNGPRNGIPKQAGLLLGGTNGFAVDLVMADVMGFPAEKLPVAAEAIRQGVTAGLSAIERTGSARNVKVPFVRPRNLESLDGRLPSWFVSFGQQQLTARPAIESNCVGCSRCVRHCPPQAMVIKEGKAVIDYSRCIRCYCCQELCPHNAVSLREGFILRGVRRGIRWLR</sequence>
<keyword evidence="3" id="KW-0479">Metal-binding</keyword>
<dbReference type="InterPro" id="IPR017896">
    <property type="entry name" value="4Fe4S_Fe-S-bd"/>
</dbReference>
<accession>A0A154BQG3</accession>
<evidence type="ECO:0000256" key="1">
    <source>
        <dbReference type="ARBA" id="ARBA00003532"/>
    </source>
</evidence>
<comment type="function">
    <text evidence="1">Ferredoxins are iron-sulfur proteins that transfer electrons in a wide variety of metabolic reactions.</text>
</comment>
<dbReference type="InterPro" id="IPR017900">
    <property type="entry name" value="4Fe4S_Fe_S_CS"/>
</dbReference>
<keyword evidence="2" id="KW-0004">4Fe-4S</keyword>
<evidence type="ECO:0000256" key="5">
    <source>
        <dbReference type="ARBA" id="ARBA00023014"/>
    </source>
</evidence>
<dbReference type="PROSITE" id="PS51379">
    <property type="entry name" value="4FE4S_FER_2"/>
    <property type="match status" value="2"/>
</dbReference>